<evidence type="ECO:0000256" key="6">
    <source>
        <dbReference type="PROSITE-ProRule" id="PRU01373"/>
    </source>
</evidence>
<dbReference type="UniPathway" id="UPA00219"/>
<keyword evidence="3 6" id="KW-0133">Cell shape</keyword>
<dbReference type="Gene3D" id="2.40.440.10">
    <property type="entry name" value="L,D-transpeptidase catalytic domain-like"/>
    <property type="match status" value="1"/>
</dbReference>
<evidence type="ECO:0000256" key="1">
    <source>
        <dbReference type="ARBA" id="ARBA00004752"/>
    </source>
</evidence>
<dbReference type="PANTHER" id="PTHR30582:SF33">
    <property type="entry name" value="EXPORTED PROTEIN"/>
    <property type="match status" value="1"/>
</dbReference>
<keyword evidence="5 6" id="KW-0961">Cell wall biogenesis/degradation</keyword>
<evidence type="ECO:0000259" key="9">
    <source>
        <dbReference type="PROSITE" id="PS52029"/>
    </source>
</evidence>
<feature type="domain" description="L,D-TPase catalytic" evidence="9">
    <location>
        <begin position="106"/>
        <end position="216"/>
    </location>
</feature>
<feature type="signal peptide" evidence="8">
    <location>
        <begin position="1"/>
        <end position="23"/>
    </location>
</feature>
<dbReference type="GO" id="GO:0005576">
    <property type="term" value="C:extracellular region"/>
    <property type="evidence" value="ECO:0007669"/>
    <property type="project" value="TreeGrafter"/>
</dbReference>
<dbReference type="GO" id="GO:0008360">
    <property type="term" value="P:regulation of cell shape"/>
    <property type="evidence" value="ECO:0007669"/>
    <property type="project" value="UniProtKB-UniRule"/>
</dbReference>
<comment type="pathway">
    <text evidence="1 6">Cell wall biogenesis; peptidoglycan biosynthesis.</text>
</comment>
<dbReference type="SUPFAM" id="SSF47090">
    <property type="entry name" value="PGBD-like"/>
    <property type="match status" value="1"/>
</dbReference>
<dbReference type="CDD" id="cd16913">
    <property type="entry name" value="YkuD_like"/>
    <property type="match status" value="1"/>
</dbReference>
<feature type="active site" description="Nucleophile" evidence="6">
    <location>
        <position position="192"/>
    </location>
</feature>
<dbReference type="GO" id="GO:0016740">
    <property type="term" value="F:transferase activity"/>
    <property type="evidence" value="ECO:0007669"/>
    <property type="project" value="UniProtKB-KW"/>
</dbReference>
<dbReference type="SUPFAM" id="SSF141523">
    <property type="entry name" value="L,D-transpeptidase catalytic domain-like"/>
    <property type="match status" value="1"/>
</dbReference>
<feature type="region of interest" description="Disordered" evidence="7">
    <location>
        <begin position="222"/>
        <end position="264"/>
    </location>
</feature>
<keyword evidence="2" id="KW-0808">Transferase</keyword>
<dbReference type="InterPro" id="IPR038063">
    <property type="entry name" value="Transpep_catalytic_dom"/>
</dbReference>
<sequence length="264" mass="28578">MSAVAVGFLLGALVPTGIATAVAAPTPEACTAGTGPYQQELEEHLKLTADGRQTPADCEAIRTFQSRNGVRPADGYAGLTTYRTMLVVEARANPNAAGKCPVRTYRVACVDLARQLMWVQTGSRVVYAPVPIRSGRDGNETRTGWFTVYWRDLDHYSDLYDNAPMPYSQFFSEGQAFHGTPGDLFTGGSHGCVNLRLDDAQRLWNTLAEDDAVYVWGVKPGTERKLRPRPAESVDAVTPADVPPGPRPEGHPEGRTPPPNPGAR</sequence>
<name>A0A6B3C0C5_9ACTN</name>
<evidence type="ECO:0000256" key="4">
    <source>
        <dbReference type="ARBA" id="ARBA00022984"/>
    </source>
</evidence>
<evidence type="ECO:0000256" key="8">
    <source>
        <dbReference type="SAM" id="SignalP"/>
    </source>
</evidence>
<keyword evidence="8" id="KW-0732">Signal</keyword>
<organism evidence="10">
    <name type="scientific">Streptomyces sp. SID12501</name>
    <dbReference type="NCBI Taxonomy" id="2706042"/>
    <lineage>
        <taxon>Bacteria</taxon>
        <taxon>Bacillati</taxon>
        <taxon>Actinomycetota</taxon>
        <taxon>Actinomycetes</taxon>
        <taxon>Kitasatosporales</taxon>
        <taxon>Streptomycetaceae</taxon>
        <taxon>Streptomyces</taxon>
    </lineage>
</organism>
<dbReference type="PROSITE" id="PS52029">
    <property type="entry name" value="LD_TPASE"/>
    <property type="match status" value="1"/>
</dbReference>
<dbReference type="EMBL" id="JAAGLU010000029">
    <property type="protein sequence ID" value="NEC90088.1"/>
    <property type="molecule type" value="Genomic_DNA"/>
</dbReference>
<feature type="compositionally biased region" description="Basic and acidic residues" evidence="7">
    <location>
        <begin position="222"/>
        <end position="232"/>
    </location>
</feature>
<proteinExistence type="predicted"/>
<dbReference type="InterPro" id="IPR050979">
    <property type="entry name" value="LD-transpeptidase"/>
</dbReference>
<dbReference type="InterPro" id="IPR036365">
    <property type="entry name" value="PGBD-like_sf"/>
</dbReference>
<keyword evidence="4 6" id="KW-0573">Peptidoglycan synthesis</keyword>
<dbReference type="PANTHER" id="PTHR30582">
    <property type="entry name" value="L,D-TRANSPEPTIDASE"/>
    <property type="match status" value="1"/>
</dbReference>
<evidence type="ECO:0000256" key="5">
    <source>
        <dbReference type="ARBA" id="ARBA00023316"/>
    </source>
</evidence>
<feature type="active site" description="Proton donor/acceptor" evidence="6">
    <location>
        <position position="178"/>
    </location>
</feature>
<dbReference type="GO" id="GO:0071555">
    <property type="term" value="P:cell wall organization"/>
    <property type="evidence" value="ECO:0007669"/>
    <property type="project" value="UniProtKB-UniRule"/>
</dbReference>
<reference evidence="10" key="1">
    <citation type="submission" date="2020-01" db="EMBL/GenBank/DDBJ databases">
        <title>Insect and environment-associated Actinomycetes.</title>
        <authorList>
            <person name="Currrie C."/>
            <person name="Chevrette M."/>
            <person name="Carlson C."/>
            <person name="Stubbendieck R."/>
            <person name="Wendt-Pienkowski E."/>
        </authorList>
    </citation>
    <scope>NUCLEOTIDE SEQUENCE</scope>
    <source>
        <strain evidence="10">SID12501</strain>
    </source>
</reference>
<dbReference type="GO" id="GO:0018104">
    <property type="term" value="P:peptidoglycan-protein cross-linking"/>
    <property type="evidence" value="ECO:0007669"/>
    <property type="project" value="TreeGrafter"/>
</dbReference>
<evidence type="ECO:0000313" key="10">
    <source>
        <dbReference type="EMBL" id="NEC90088.1"/>
    </source>
</evidence>
<feature type="compositionally biased region" description="Pro residues" evidence="7">
    <location>
        <begin position="255"/>
        <end position="264"/>
    </location>
</feature>
<comment type="caution">
    <text evidence="10">The sequence shown here is derived from an EMBL/GenBank/DDBJ whole genome shotgun (WGS) entry which is preliminary data.</text>
</comment>
<evidence type="ECO:0000256" key="7">
    <source>
        <dbReference type="SAM" id="MobiDB-lite"/>
    </source>
</evidence>
<evidence type="ECO:0000256" key="2">
    <source>
        <dbReference type="ARBA" id="ARBA00022679"/>
    </source>
</evidence>
<accession>A0A6B3C0C5</accession>
<dbReference type="InterPro" id="IPR005490">
    <property type="entry name" value="LD_TPept_cat_dom"/>
</dbReference>
<protein>
    <submittedName>
        <fullName evidence="10">L,D-transpeptidase family protein</fullName>
    </submittedName>
</protein>
<evidence type="ECO:0000256" key="3">
    <source>
        <dbReference type="ARBA" id="ARBA00022960"/>
    </source>
</evidence>
<feature type="chain" id="PRO_5039057859" evidence="8">
    <location>
        <begin position="24"/>
        <end position="264"/>
    </location>
</feature>
<gene>
    <name evidence="10" type="ORF">G3I71_30775</name>
</gene>
<dbReference type="AlphaFoldDB" id="A0A6B3C0C5"/>
<dbReference type="GO" id="GO:0071972">
    <property type="term" value="F:peptidoglycan L,D-transpeptidase activity"/>
    <property type="evidence" value="ECO:0007669"/>
    <property type="project" value="TreeGrafter"/>
</dbReference>
<dbReference type="Pfam" id="PF03734">
    <property type="entry name" value="YkuD"/>
    <property type="match status" value="1"/>
</dbReference>